<proteinExistence type="predicted"/>
<dbReference type="EMBL" id="AP010968">
    <property type="protein sequence ID" value="BAJ27801.1"/>
    <property type="molecule type" value="Genomic_DNA"/>
</dbReference>
<evidence type="ECO:0000313" key="1">
    <source>
        <dbReference type="EMBL" id="BAJ27801.1"/>
    </source>
</evidence>
<dbReference type="RefSeq" id="WP_014135119.1">
    <property type="nucleotide sequence ID" value="NC_016109.1"/>
</dbReference>
<sequence>MLAGNTPVLVHNTGFCLQAANSAVLKAVENPSAFFIKNKHLSFSRGTWAKFDSADIAEVQGWVAQALKSDKAVFMQNGLRDTFKVEVDTGRVIGTQGQTGIRIIVSNDGRVINALPVNP</sequence>
<dbReference type="AlphaFoldDB" id="E4N9C0"/>
<dbReference type="PATRIC" id="fig|452652.3.peg.1984"/>
<accession>E4N9C0</accession>
<dbReference type="HOGENOM" id="CLU_2058245_0_0_11"/>
<name>E4N9C0_KITSK</name>
<dbReference type="eggNOG" id="COG3209">
    <property type="taxonomic scope" value="Bacteria"/>
</dbReference>
<evidence type="ECO:0008006" key="3">
    <source>
        <dbReference type="Google" id="ProtNLM"/>
    </source>
</evidence>
<reference evidence="1 2" key="1">
    <citation type="journal article" date="2010" name="DNA Res.">
        <title>Genome sequence of Kitasatospora setae NBRC 14216T: an evolutionary snapshot of the family Streptomycetaceae.</title>
        <authorList>
            <person name="Ichikawa N."/>
            <person name="Oguchi A."/>
            <person name="Ikeda H."/>
            <person name="Ishikawa J."/>
            <person name="Kitani S."/>
            <person name="Watanabe Y."/>
            <person name="Nakamura S."/>
            <person name="Katano Y."/>
            <person name="Kishi E."/>
            <person name="Sasagawa M."/>
            <person name="Ankai A."/>
            <person name="Fukui S."/>
            <person name="Hashimoto Y."/>
            <person name="Kamata S."/>
            <person name="Otoguro M."/>
            <person name="Tanikawa S."/>
            <person name="Nihira T."/>
            <person name="Horinouchi S."/>
            <person name="Ohnishi Y."/>
            <person name="Hayakawa M."/>
            <person name="Kuzuyama T."/>
            <person name="Arisawa A."/>
            <person name="Nomoto F."/>
            <person name="Miura H."/>
            <person name="Takahashi Y."/>
            <person name="Fujita N."/>
        </authorList>
    </citation>
    <scope>NUCLEOTIDE SEQUENCE [LARGE SCALE GENOMIC DNA]</scope>
    <source>
        <strain evidence="2">ATCC 33774 / DSM 43861 / JCM 3304 / KCC A-0304 / NBRC 14216 / KM-6054</strain>
    </source>
</reference>
<gene>
    <name evidence="1" type="ordered locus">KSE_19780</name>
</gene>
<protein>
    <recommendedName>
        <fullName evidence="3">Bacterial EndoU nuclease domain-containing protein</fullName>
    </recommendedName>
</protein>
<dbReference type="KEGG" id="ksk:KSE_19780"/>
<dbReference type="Proteomes" id="UP000007076">
    <property type="component" value="Chromosome"/>
</dbReference>
<evidence type="ECO:0000313" key="2">
    <source>
        <dbReference type="Proteomes" id="UP000007076"/>
    </source>
</evidence>
<organism evidence="1 2">
    <name type="scientific">Kitasatospora setae (strain ATCC 33774 / DSM 43861 / JCM 3304 / KCC A-0304 / NBRC 14216 / KM-6054)</name>
    <name type="common">Streptomyces setae</name>
    <dbReference type="NCBI Taxonomy" id="452652"/>
    <lineage>
        <taxon>Bacteria</taxon>
        <taxon>Bacillati</taxon>
        <taxon>Actinomycetota</taxon>
        <taxon>Actinomycetes</taxon>
        <taxon>Kitasatosporales</taxon>
        <taxon>Streptomycetaceae</taxon>
        <taxon>Kitasatospora</taxon>
    </lineage>
</organism>
<keyword evidence="2" id="KW-1185">Reference proteome</keyword>